<organism evidence="3 4">
    <name type="scientific">Natronorubrum aibiense</name>
    <dbReference type="NCBI Taxonomy" id="348826"/>
    <lineage>
        <taxon>Archaea</taxon>
        <taxon>Methanobacteriati</taxon>
        <taxon>Methanobacteriota</taxon>
        <taxon>Stenosarchaea group</taxon>
        <taxon>Halobacteria</taxon>
        <taxon>Halobacteriales</taxon>
        <taxon>Natrialbaceae</taxon>
        <taxon>Natronorubrum</taxon>
    </lineage>
</organism>
<proteinExistence type="predicted"/>
<name>A0A5P9P7I5_9EURY</name>
<keyword evidence="4" id="KW-1185">Reference proteome</keyword>
<dbReference type="OrthoDB" id="56770at2157"/>
<dbReference type="Proteomes" id="UP000326170">
    <property type="component" value="Chromosome"/>
</dbReference>
<dbReference type="PANTHER" id="PTHR35902">
    <property type="entry name" value="S-LAYER DOMAIN-LIKE PROTEIN-RELATED"/>
    <property type="match status" value="1"/>
</dbReference>
<evidence type="ECO:0000313" key="3">
    <source>
        <dbReference type="EMBL" id="QFU84129.1"/>
    </source>
</evidence>
<dbReference type="InterPro" id="IPR013783">
    <property type="entry name" value="Ig-like_fold"/>
</dbReference>
<dbReference type="KEGG" id="nas:GCU68_07295"/>
<dbReference type="Gene3D" id="2.60.40.10">
    <property type="entry name" value="Immunoglobulins"/>
    <property type="match status" value="1"/>
</dbReference>
<feature type="region of interest" description="Disordered" evidence="1">
    <location>
        <begin position="24"/>
        <end position="44"/>
    </location>
</feature>
<feature type="transmembrane region" description="Helical" evidence="2">
    <location>
        <begin position="487"/>
        <end position="506"/>
    </location>
</feature>
<evidence type="ECO:0008006" key="5">
    <source>
        <dbReference type="Google" id="ProtNLM"/>
    </source>
</evidence>
<evidence type="ECO:0000313" key="4">
    <source>
        <dbReference type="Proteomes" id="UP000326170"/>
    </source>
</evidence>
<sequence length="509" mass="54666">MTQSSGAETGLTRGEPELDVWAEEDEVTPGSDNPLEITVLNDGDLKTGGQTNTVLTARGVTVEVEDAGPFEATSGKTSLGPISDGTTVTAPLELEVPEDIEPGTYDVEVDVKYSYTNRVASDGDHQRLTKSETHDITVEVPDEPRFELSNIKTNVEPGATGDAVVNVENTGTQRANDTRMTLTGSGGVMIDGGASENHIGDLEPGESTTTTVNVAMDESTNSGNKSIEGSFTYDDEKGIERNAPADRATLIPGSEQEFSIHNIADTLAVGYDGDVSGEVRNDGPRTIDDAVLVAEPMSDSLSIGDTRYALPELKPGETAKFNYPTDVSGDADPGDRQFRFTVEYTGSSDSTLEDGPHSERVTVADYTDEFSITDTSASVQQGESSEIVLEITNERPETLSNIDAMLYDDSPLSAENDEAFVDELKPGESAEIRFEISATDDASIEDHPIELDFEYNTERGDTVLSDTYQYPISVEESQDNGGGFPSWATIGFPFLTVTGIGATLWLRRR</sequence>
<accession>A0A5P9P7I5</accession>
<protein>
    <recommendedName>
        <fullName evidence="5">Exo-alpha-sialidase</fullName>
    </recommendedName>
</protein>
<evidence type="ECO:0000256" key="2">
    <source>
        <dbReference type="SAM" id="Phobius"/>
    </source>
</evidence>
<gene>
    <name evidence="3" type="ORF">GCU68_07295</name>
</gene>
<evidence type="ECO:0000256" key="1">
    <source>
        <dbReference type="SAM" id="MobiDB-lite"/>
    </source>
</evidence>
<keyword evidence="2" id="KW-0472">Membrane</keyword>
<dbReference type="PANTHER" id="PTHR35902:SF3">
    <property type="entry name" value="NPCBM-ASSOCIATED, NEW3 DOMAIN OF ALPHA-GALACTOSIDASE"/>
    <property type="match status" value="1"/>
</dbReference>
<keyword evidence="2" id="KW-1133">Transmembrane helix</keyword>
<reference evidence="3 4" key="1">
    <citation type="journal article" date="2007" name="Int. J. Syst. Evol. Microbiol.">
        <title>Natronorubrum sulfidifaciens sp. nov., an extremely haloalkaliphilic archaeon isolated from Aiding salt lake in Xin-Jiang, China.</title>
        <authorList>
            <person name="Cui H.L."/>
            <person name="Tohty D."/>
            <person name="Liu H.C."/>
            <person name="Liu S.J."/>
            <person name="Oren A."/>
            <person name="Zhou P.J."/>
        </authorList>
    </citation>
    <scope>NUCLEOTIDE SEQUENCE [LARGE SCALE GENOMIC DNA]</scope>
    <source>
        <strain evidence="3 4">7-3</strain>
    </source>
</reference>
<keyword evidence="2" id="KW-0812">Transmembrane</keyword>
<dbReference type="EMBL" id="CP045488">
    <property type="protein sequence ID" value="QFU84129.1"/>
    <property type="molecule type" value="Genomic_DNA"/>
</dbReference>
<dbReference type="AlphaFoldDB" id="A0A5P9P7I5"/>